<reference evidence="7" key="1">
    <citation type="journal article" date="2019" name="Int. J. Syst. Evol. Microbiol.">
        <title>The Global Catalogue of Microorganisms (GCM) 10K type strain sequencing project: providing services to taxonomists for standard genome sequencing and annotation.</title>
        <authorList>
            <consortium name="The Broad Institute Genomics Platform"/>
            <consortium name="The Broad Institute Genome Sequencing Center for Infectious Disease"/>
            <person name="Wu L."/>
            <person name="Ma J."/>
        </authorList>
    </citation>
    <scope>NUCLEOTIDE SEQUENCE [LARGE SCALE GENOMIC DNA]</scope>
    <source>
        <strain evidence="7">CCUG 52537</strain>
    </source>
</reference>
<dbReference type="PROSITE" id="PS50110">
    <property type="entry name" value="RESPONSE_REGULATORY"/>
    <property type="match status" value="1"/>
</dbReference>
<keyword evidence="2" id="KW-0597">Phosphoprotein</keyword>
<protein>
    <submittedName>
        <fullName evidence="6">Winged helix-turn-helix domain-containing protein</fullName>
    </submittedName>
</protein>
<dbReference type="PANTHER" id="PTHR48111">
    <property type="entry name" value="REGULATOR OF RPOS"/>
    <property type="match status" value="1"/>
</dbReference>
<dbReference type="Gene3D" id="3.40.50.2300">
    <property type="match status" value="1"/>
</dbReference>
<name>A0ABW3BY56_SPHXN</name>
<accession>A0ABW3BY56</accession>
<evidence type="ECO:0000259" key="4">
    <source>
        <dbReference type="PROSITE" id="PS50110"/>
    </source>
</evidence>
<evidence type="ECO:0000256" key="3">
    <source>
        <dbReference type="PROSITE-ProRule" id="PRU01091"/>
    </source>
</evidence>
<feature type="domain" description="Response regulatory" evidence="4">
    <location>
        <begin position="2"/>
        <end position="116"/>
    </location>
</feature>
<proteinExistence type="predicted"/>
<dbReference type="InterPro" id="IPR001867">
    <property type="entry name" value="OmpR/PhoB-type_DNA-bd"/>
</dbReference>
<comment type="caution">
    <text evidence="6">The sequence shown here is derived from an EMBL/GenBank/DDBJ whole genome shotgun (WGS) entry which is preliminary data.</text>
</comment>
<dbReference type="InterPro" id="IPR011006">
    <property type="entry name" value="CheY-like_superfamily"/>
</dbReference>
<dbReference type="Gene3D" id="1.10.10.10">
    <property type="entry name" value="Winged helix-like DNA-binding domain superfamily/Winged helix DNA-binding domain"/>
    <property type="match status" value="1"/>
</dbReference>
<organism evidence="6 7">
    <name type="scientific">Sphingosinicella xenopeptidilytica</name>
    <dbReference type="NCBI Taxonomy" id="364098"/>
    <lineage>
        <taxon>Bacteria</taxon>
        <taxon>Pseudomonadati</taxon>
        <taxon>Pseudomonadota</taxon>
        <taxon>Alphaproteobacteria</taxon>
        <taxon>Sphingomonadales</taxon>
        <taxon>Sphingosinicellaceae</taxon>
        <taxon>Sphingosinicella</taxon>
    </lineage>
</organism>
<dbReference type="CDD" id="cd19935">
    <property type="entry name" value="REC_OmpR_CusR-like"/>
    <property type="match status" value="1"/>
</dbReference>
<feature type="domain" description="OmpR/PhoB-type" evidence="5">
    <location>
        <begin position="125"/>
        <end position="223"/>
    </location>
</feature>
<dbReference type="InterPro" id="IPR001789">
    <property type="entry name" value="Sig_transdc_resp-reg_receiver"/>
</dbReference>
<evidence type="ECO:0000256" key="1">
    <source>
        <dbReference type="ARBA" id="ARBA00023125"/>
    </source>
</evidence>
<dbReference type="EMBL" id="JBHTIK010000001">
    <property type="protein sequence ID" value="MFD0847041.1"/>
    <property type="molecule type" value="Genomic_DNA"/>
</dbReference>
<dbReference type="SUPFAM" id="SSF52172">
    <property type="entry name" value="CheY-like"/>
    <property type="match status" value="1"/>
</dbReference>
<dbReference type="InterPro" id="IPR039420">
    <property type="entry name" value="WalR-like"/>
</dbReference>
<evidence type="ECO:0000256" key="2">
    <source>
        <dbReference type="PROSITE-ProRule" id="PRU00169"/>
    </source>
</evidence>
<dbReference type="Gene3D" id="6.10.250.690">
    <property type="match status" value="1"/>
</dbReference>
<dbReference type="SMART" id="SM00448">
    <property type="entry name" value="REC"/>
    <property type="match status" value="1"/>
</dbReference>
<dbReference type="Pfam" id="PF00486">
    <property type="entry name" value="Trans_reg_C"/>
    <property type="match status" value="1"/>
</dbReference>
<dbReference type="Proteomes" id="UP001597124">
    <property type="component" value="Unassembled WGS sequence"/>
</dbReference>
<sequence length="224" mass="24847">MRILLIEDDERVAAYVVKGLGEAGHVAEHVADGRDGLYHVAGEAYDVVILDRMLPGVDGLTILQTMRATGNRTPVIILSALGEVDERVRGLRAGSDDYLTKPFAMSELLARIDALGRRPTAAPSKSTLVVADLEIDLLSRTVVRGSRRIPLSTLEFRLLEYMARHAGHVLTRTMILEAVWDYNFDPQTNIVDQHVSHLRQKIDKGFDPPLIETVRGAGYSLRRP</sequence>
<dbReference type="PROSITE" id="PS51755">
    <property type="entry name" value="OMPR_PHOB"/>
    <property type="match status" value="1"/>
</dbReference>
<gene>
    <name evidence="6" type="ORF">ACFQ00_01765</name>
</gene>
<feature type="DNA-binding region" description="OmpR/PhoB-type" evidence="3">
    <location>
        <begin position="125"/>
        <end position="223"/>
    </location>
</feature>
<dbReference type="SMART" id="SM00862">
    <property type="entry name" value="Trans_reg_C"/>
    <property type="match status" value="1"/>
</dbReference>
<evidence type="ECO:0000259" key="5">
    <source>
        <dbReference type="PROSITE" id="PS51755"/>
    </source>
</evidence>
<dbReference type="PANTHER" id="PTHR48111:SF76">
    <property type="entry name" value="TWO-COMPONENT RESPONSE REGULATOR"/>
    <property type="match status" value="1"/>
</dbReference>
<dbReference type="CDD" id="cd00383">
    <property type="entry name" value="trans_reg_C"/>
    <property type="match status" value="1"/>
</dbReference>
<dbReference type="Pfam" id="PF00072">
    <property type="entry name" value="Response_reg"/>
    <property type="match status" value="1"/>
</dbReference>
<feature type="modified residue" description="4-aspartylphosphate" evidence="2">
    <location>
        <position position="51"/>
    </location>
</feature>
<evidence type="ECO:0000313" key="7">
    <source>
        <dbReference type="Proteomes" id="UP001597124"/>
    </source>
</evidence>
<dbReference type="InterPro" id="IPR036388">
    <property type="entry name" value="WH-like_DNA-bd_sf"/>
</dbReference>
<keyword evidence="1 3" id="KW-0238">DNA-binding</keyword>
<evidence type="ECO:0000313" key="6">
    <source>
        <dbReference type="EMBL" id="MFD0847041.1"/>
    </source>
</evidence>
<dbReference type="RefSeq" id="WP_381485293.1">
    <property type="nucleotide sequence ID" value="NZ_JBHTIK010000001.1"/>
</dbReference>
<keyword evidence="7" id="KW-1185">Reference proteome</keyword>